<dbReference type="InterPro" id="IPR050148">
    <property type="entry name" value="Terpene_synthase-like"/>
</dbReference>
<dbReference type="Proteomes" id="UP001151287">
    <property type="component" value="Unassembled WGS sequence"/>
</dbReference>
<dbReference type="GO" id="GO:0016114">
    <property type="term" value="P:terpenoid biosynthetic process"/>
    <property type="evidence" value="ECO:0007669"/>
    <property type="project" value="InterPro"/>
</dbReference>
<dbReference type="PANTHER" id="PTHR31225">
    <property type="entry name" value="OS04G0344100 PROTEIN-RELATED"/>
    <property type="match status" value="1"/>
</dbReference>
<gene>
    <name evidence="4" type="ORF">LUZ63_000558</name>
</gene>
<dbReference type="GO" id="GO:0010333">
    <property type="term" value="F:terpene synthase activity"/>
    <property type="evidence" value="ECO:0007669"/>
    <property type="project" value="InterPro"/>
</dbReference>
<dbReference type="Pfam" id="PF01397">
    <property type="entry name" value="Terpene_synth"/>
    <property type="match status" value="1"/>
</dbReference>
<dbReference type="InterPro" id="IPR008930">
    <property type="entry name" value="Terpenoid_cyclase/PrenylTrfase"/>
</dbReference>
<dbReference type="InterPro" id="IPR001906">
    <property type="entry name" value="Terpene_synth_N"/>
</dbReference>
<dbReference type="Gene3D" id="1.50.10.130">
    <property type="entry name" value="Terpene synthase, N-terminal domain"/>
    <property type="match status" value="1"/>
</dbReference>
<sequence length="205" mass="24167">MLYNEELLRDKLELVDALQQLGVAYHFEEEINCMLTNIHKSKLQYLLATLNDDLYLVSLLFRLLRTNGFSAPEDILKNYFDDKGELNAKLSGNIKWVLSLYEASYLAKEGEDMLEVARNCTSSTTKLLANYLDSSKYNHDSRMKKHVSHALEFPIHWRMERLHTRWFIDQHKAGDHIRYALWELAVLDFNLIQNSYKKELKHVSR</sequence>
<evidence type="ECO:0000313" key="4">
    <source>
        <dbReference type="EMBL" id="KAJ1700779.1"/>
    </source>
</evidence>
<name>A0A9Q0CV55_9POAL</name>
<evidence type="ECO:0000259" key="3">
    <source>
        <dbReference type="Pfam" id="PF01397"/>
    </source>
</evidence>
<dbReference type="EMBL" id="JAMQYH010000001">
    <property type="protein sequence ID" value="KAJ1700779.1"/>
    <property type="molecule type" value="Genomic_DNA"/>
</dbReference>
<dbReference type="OrthoDB" id="1877784at2759"/>
<dbReference type="SUPFAM" id="SSF48239">
    <property type="entry name" value="Terpenoid cyclases/Protein prenyltransferases"/>
    <property type="match status" value="1"/>
</dbReference>
<protein>
    <recommendedName>
        <fullName evidence="3">Terpene synthase N-terminal domain-containing protein</fullName>
    </recommendedName>
</protein>
<evidence type="ECO:0000313" key="5">
    <source>
        <dbReference type="Proteomes" id="UP001151287"/>
    </source>
</evidence>
<dbReference type="AlphaFoldDB" id="A0A9Q0CV55"/>
<keyword evidence="5" id="KW-1185">Reference proteome</keyword>
<organism evidence="4 5">
    <name type="scientific">Rhynchospora breviuscula</name>
    <dbReference type="NCBI Taxonomy" id="2022672"/>
    <lineage>
        <taxon>Eukaryota</taxon>
        <taxon>Viridiplantae</taxon>
        <taxon>Streptophyta</taxon>
        <taxon>Embryophyta</taxon>
        <taxon>Tracheophyta</taxon>
        <taxon>Spermatophyta</taxon>
        <taxon>Magnoliopsida</taxon>
        <taxon>Liliopsida</taxon>
        <taxon>Poales</taxon>
        <taxon>Cyperaceae</taxon>
        <taxon>Cyperoideae</taxon>
        <taxon>Rhynchosporeae</taxon>
        <taxon>Rhynchospora</taxon>
    </lineage>
</organism>
<dbReference type="PANTHER" id="PTHR31225:SF252">
    <property type="entry name" value="TERPENE SYNTHASE 12-RELATED"/>
    <property type="match status" value="1"/>
</dbReference>
<comment type="caution">
    <text evidence="4">The sequence shown here is derived from an EMBL/GenBank/DDBJ whole genome shotgun (WGS) entry which is preliminary data.</text>
</comment>
<proteinExistence type="predicted"/>
<keyword evidence="2" id="KW-0460">Magnesium</keyword>
<accession>A0A9Q0CV55</accession>
<dbReference type="InterPro" id="IPR036965">
    <property type="entry name" value="Terpene_synth_N_sf"/>
</dbReference>
<comment type="cofactor">
    <cofactor evidence="1">
        <name>Mg(2+)</name>
        <dbReference type="ChEBI" id="CHEBI:18420"/>
    </cofactor>
</comment>
<reference evidence="4" key="1">
    <citation type="journal article" date="2022" name="Cell">
        <title>Repeat-based holocentromeres influence genome architecture and karyotype evolution.</title>
        <authorList>
            <person name="Hofstatter P.G."/>
            <person name="Thangavel G."/>
            <person name="Lux T."/>
            <person name="Neumann P."/>
            <person name="Vondrak T."/>
            <person name="Novak P."/>
            <person name="Zhang M."/>
            <person name="Costa L."/>
            <person name="Castellani M."/>
            <person name="Scott A."/>
            <person name="Toegelov H."/>
            <person name="Fuchs J."/>
            <person name="Mata-Sucre Y."/>
            <person name="Dias Y."/>
            <person name="Vanzela A.L.L."/>
            <person name="Huettel B."/>
            <person name="Almeida C.C.S."/>
            <person name="Simkova H."/>
            <person name="Souza G."/>
            <person name="Pedrosa-Harand A."/>
            <person name="Macas J."/>
            <person name="Mayer K.F.X."/>
            <person name="Houben A."/>
            <person name="Marques A."/>
        </authorList>
    </citation>
    <scope>NUCLEOTIDE SEQUENCE</scope>
    <source>
        <strain evidence="4">RhyBre1mFocal</strain>
    </source>
</reference>
<evidence type="ECO:0000256" key="1">
    <source>
        <dbReference type="ARBA" id="ARBA00001946"/>
    </source>
</evidence>
<feature type="domain" description="Terpene synthase N-terminal" evidence="3">
    <location>
        <begin position="8"/>
        <end position="151"/>
    </location>
</feature>
<evidence type="ECO:0000256" key="2">
    <source>
        <dbReference type="ARBA" id="ARBA00022842"/>
    </source>
</evidence>